<keyword evidence="13" id="KW-1185">Reference proteome</keyword>
<dbReference type="PROSITE" id="PS50929">
    <property type="entry name" value="ABC_TM1F"/>
    <property type="match status" value="1"/>
</dbReference>
<name>A0A8H5PEM0_9HYPO</name>
<feature type="region of interest" description="Disordered" evidence="8">
    <location>
        <begin position="747"/>
        <end position="798"/>
    </location>
</feature>
<dbReference type="InterPro" id="IPR003593">
    <property type="entry name" value="AAA+_ATPase"/>
</dbReference>
<dbReference type="OrthoDB" id="6500128at2759"/>
<keyword evidence="5 12" id="KW-0067">ATP-binding</keyword>
<protein>
    <submittedName>
        <fullName evidence="12">ABC transporter ATP-binding protein</fullName>
    </submittedName>
</protein>
<sequence>MVSGVARRVLLPLLAEPSQVSLATSRYQLGAFFYKSGALTLQSRLFHASSTRQAALPPFSIATFRSSANNSLPRNQLSLAHSRPSQFGPVSHALRQFSTAPRLSQEIQTKVEEGAKKPVELEANRAIAQDEHKQEFTKSEKAARAAQVNLAAKLSKEGKQAGKAGTDEIVRLIKIARPEIRWLGIAFVFLVISSSVTMLIPFSVGRILDLATKGESEDVRLFGLTMNQFFFGLGTVLTIGAMANFGRVVLLRIVGERVVARLRSQLYRRTYVQDAEFFDANRVGDLISRLSSDTVIVGKSVTQNLSDGLRALFSGGAGFAIMVWTSPKLTGLLLLMFPPIAVGAFIYGRAIRNVSRSIQKNLGTLTKIAEERLGNVKTSQAFVGEVQEIGRYNNQIRKIFALGKKESLIAATFFASTGWAGNMTILAMLIVGGGFVRSGAMSLGDLTSFMMYTAFAGSSLFGLSGFYSELMKGVGAASRLFELQDRKPGIPQTVGVRVKSAQGPIKFTDVSFAYPTRPAVRIFNGLDFEIPSGSNVCVVGPSGGGKSTVASLLLRFYNPTSGTITINGQDISGMNVKSLRRRIGMVSQEPVLFSGTIAENIAYGKPQASRFDIISAARRANCNFISDLPDGLETQVGARGSQLSGGQKQRIAIARALLKDPDILILDEATSALDAESETLVNEALAGLLRGRNTTISIAHRLSTIKRSDQIIVLNNEGKVAEIGSYKQLASDKDSAFSKLMEWQMSGGEVSKDGGSTASRAHITEAEELEDDLERDDEEDSLEHEQENRDSKDEEKRP</sequence>
<evidence type="ECO:0000256" key="1">
    <source>
        <dbReference type="ARBA" id="ARBA00004141"/>
    </source>
</evidence>
<evidence type="ECO:0000256" key="6">
    <source>
        <dbReference type="ARBA" id="ARBA00022989"/>
    </source>
</evidence>
<dbReference type="EMBL" id="JAAOAS010000091">
    <property type="protein sequence ID" value="KAF5595406.1"/>
    <property type="molecule type" value="Genomic_DNA"/>
</dbReference>
<evidence type="ECO:0000256" key="4">
    <source>
        <dbReference type="ARBA" id="ARBA00022741"/>
    </source>
</evidence>
<dbReference type="Gene3D" id="1.20.1560.10">
    <property type="entry name" value="ABC transporter type 1, transmembrane domain"/>
    <property type="match status" value="1"/>
</dbReference>
<comment type="subcellular location">
    <subcellularLocation>
        <location evidence="1">Membrane</location>
        <topology evidence="1">Multi-pass membrane protein</topology>
    </subcellularLocation>
</comment>
<dbReference type="FunFam" id="1.20.1560.10:FF:000095">
    <property type="entry name" value="ABC multidrug transporter Mdr2"/>
    <property type="match status" value="1"/>
</dbReference>
<dbReference type="PROSITE" id="PS00211">
    <property type="entry name" value="ABC_TRANSPORTER_1"/>
    <property type="match status" value="1"/>
</dbReference>
<dbReference type="GO" id="GO:0015421">
    <property type="term" value="F:ABC-type oligopeptide transporter activity"/>
    <property type="evidence" value="ECO:0007669"/>
    <property type="project" value="TreeGrafter"/>
</dbReference>
<evidence type="ECO:0000256" key="5">
    <source>
        <dbReference type="ARBA" id="ARBA00022840"/>
    </source>
</evidence>
<gene>
    <name evidence="12" type="ORF">FPCIR_4444</name>
</gene>
<dbReference type="InterPro" id="IPR036640">
    <property type="entry name" value="ABC1_TM_sf"/>
</dbReference>
<evidence type="ECO:0000256" key="2">
    <source>
        <dbReference type="ARBA" id="ARBA00005580"/>
    </source>
</evidence>
<feature type="transmembrane region" description="Helical" evidence="9">
    <location>
        <begin position="332"/>
        <end position="351"/>
    </location>
</feature>
<evidence type="ECO:0000313" key="12">
    <source>
        <dbReference type="EMBL" id="KAF5595406.1"/>
    </source>
</evidence>
<comment type="similarity">
    <text evidence="2">Belongs to the ABC transporter superfamily. ABCB family. Mitochondrial peptide exporter (TC 3.A.1.212) subfamily.</text>
</comment>
<evidence type="ECO:0000256" key="7">
    <source>
        <dbReference type="ARBA" id="ARBA00023136"/>
    </source>
</evidence>
<dbReference type="SMART" id="SM00382">
    <property type="entry name" value="AAA"/>
    <property type="match status" value="1"/>
</dbReference>
<evidence type="ECO:0000256" key="8">
    <source>
        <dbReference type="SAM" id="MobiDB-lite"/>
    </source>
</evidence>
<dbReference type="GO" id="GO:0016887">
    <property type="term" value="F:ATP hydrolysis activity"/>
    <property type="evidence" value="ECO:0007669"/>
    <property type="project" value="InterPro"/>
</dbReference>
<dbReference type="Proteomes" id="UP000546213">
    <property type="component" value="Unassembled WGS sequence"/>
</dbReference>
<keyword evidence="7 9" id="KW-0472">Membrane</keyword>
<evidence type="ECO:0000259" key="11">
    <source>
        <dbReference type="PROSITE" id="PS50929"/>
    </source>
</evidence>
<feature type="transmembrane region" description="Helical" evidence="9">
    <location>
        <begin position="228"/>
        <end position="254"/>
    </location>
</feature>
<dbReference type="GO" id="GO:0005524">
    <property type="term" value="F:ATP binding"/>
    <property type="evidence" value="ECO:0007669"/>
    <property type="project" value="UniProtKB-KW"/>
</dbReference>
<organism evidence="12 13">
    <name type="scientific">Fusarium pseudocircinatum</name>
    <dbReference type="NCBI Taxonomy" id="56676"/>
    <lineage>
        <taxon>Eukaryota</taxon>
        <taxon>Fungi</taxon>
        <taxon>Dikarya</taxon>
        <taxon>Ascomycota</taxon>
        <taxon>Pezizomycotina</taxon>
        <taxon>Sordariomycetes</taxon>
        <taxon>Hypocreomycetidae</taxon>
        <taxon>Hypocreales</taxon>
        <taxon>Nectriaceae</taxon>
        <taxon>Fusarium</taxon>
        <taxon>Fusarium fujikuroi species complex</taxon>
    </lineage>
</organism>
<dbReference type="PANTHER" id="PTHR43394">
    <property type="entry name" value="ATP-DEPENDENT PERMEASE MDL1, MITOCHONDRIAL"/>
    <property type="match status" value="1"/>
</dbReference>
<dbReference type="PANTHER" id="PTHR43394:SF1">
    <property type="entry name" value="ATP-BINDING CASSETTE SUB-FAMILY B MEMBER 10, MITOCHONDRIAL"/>
    <property type="match status" value="1"/>
</dbReference>
<evidence type="ECO:0000256" key="9">
    <source>
        <dbReference type="SAM" id="Phobius"/>
    </source>
</evidence>
<feature type="transmembrane region" description="Helical" evidence="9">
    <location>
        <begin position="449"/>
        <end position="470"/>
    </location>
</feature>
<reference evidence="12 13" key="1">
    <citation type="submission" date="2020-05" db="EMBL/GenBank/DDBJ databases">
        <title>Identification and distribution of gene clusters putatively required for synthesis of sphingolipid metabolism inhibitors in phylogenetically diverse species of the filamentous fungus Fusarium.</title>
        <authorList>
            <person name="Kim H.-S."/>
            <person name="Busman M."/>
            <person name="Brown D.W."/>
            <person name="Divon H."/>
            <person name="Uhlig S."/>
            <person name="Proctor R.H."/>
        </authorList>
    </citation>
    <scope>NUCLEOTIDE SEQUENCE [LARGE SCALE GENOMIC DNA]</scope>
    <source>
        <strain evidence="12 13">NRRL 36939</strain>
    </source>
</reference>
<keyword evidence="6 9" id="KW-1133">Transmembrane helix</keyword>
<feature type="transmembrane region" description="Helical" evidence="9">
    <location>
        <begin position="182"/>
        <end position="208"/>
    </location>
</feature>
<keyword evidence="4" id="KW-0547">Nucleotide-binding</keyword>
<feature type="domain" description="ABC transmembrane type-1" evidence="11">
    <location>
        <begin position="185"/>
        <end position="472"/>
    </location>
</feature>
<dbReference type="InterPro" id="IPR011527">
    <property type="entry name" value="ABC1_TM_dom"/>
</dbReference>
<feature type="compositionally biased region" description="Basic and acidic residues" evidence="8">
    <location>
        <begin position="783"/>
        <end position="798"/>
    </location>
</feature>
<accession>A0A8H5PEM0</accession>
<feature type="transmembrane region" description="Helical" evidence="9">
    <location>
        <begin position="407"/>
        <end position="429"/>
    </location>
</feature>
<feature type="compositionally biased region" description="Acidic residues" evidence="8">
    <location>
        <begin position="766"/>
        <end position="782"/>
    </location>
</feature>
<dbReference type="InterPro" id="IPR003439">
    <property type="entry name" value="ABC_transporter-like_ATP-bd"/>
</dbReference>
<comment type="caution">
    <text evidence="12">The sequence shown here is derived from an EMBL/GenBank/DDBJ whole genome shotgun (WGS) entry which is preliminary data.</text>
</comment>
<dbReference type="CDD" id="cd03249">
    <property type="entry name" value="ABC_MTABC3_MDL1_MDL2"/>
    <property type="match status" value="1"/>
</dbReference>
<feature type="domain" description="ABC transporter" evidence="10">
    <location>
        <begin position="505"/>
        <end position="742"/>
    </location>
</feature>
<dbReference type="Gene3D" id="3.40.50.300">
    <property type="entry name" value="P-loop containing nucleotide triphosphate hydrolases"/>
    <property type="match status" value="1"/>
</dbReference>
<proteinExistence type="inferred from homology"/>
<dbReference type="AlphaFoldDB" id="A0A8H5PEM0"/>
<dbReference type="PROSITE" id="PS50893">
    <property type="entry name" value="ABC_TRANSPORTER_2"/>
    <property type="match status" value="1"/>
</dbReference>
<keyword evidence="3 9" id="KW-0812">Transmembrane</keyword>
<dbReference type="SUPFAM" id="SSF52540">
    <property type="entry name" value="P-loop containing nucleoside triphosphate hydrolases"/>
    <property type="match status" value="1"/>
</dbReference>
<dbReference type="GO" id="GO:0090374">
    <property type="term" value="P:oligopeptide export from mitochondrion"/>
    <property type="evidence" value="ECO:0007669"/>
    <property type="project" value="TreeGrafter"/>
</dbReference>
<evidence type="ECO:0000256" key="3">
    <source>
        <dbReference type="ARBA" id="ARBA00022692"/>
    </source>
</evidence>
<dbReference type="SUPFAM" id="SSF90123">
    <property type="entry name" value="ABC transporter transmembrane region"/>
    <property type="match status" value="1"/>
</dbReference>
<dbReference type="PIRSF" id="PIRSF002773">
    <property type="entry name" value="ABC_prm/ATPase_B"/>
    <property type="match status" value="1"/>
</dbReference>
<dbReference type="Pfam" id="PF00664">
    <property type="entry name" value="ABC_membrane"/>
    <property type="match status" value="1"/>
</dbReference>
<dbReference type="FunFam" id="3.40.50.300:FF:000218">
    <property type="entry name" value="Multidrug ABC transporter ATP-binding protein"/>
    <property type="match status" value="1"/>
</dbReference>
<evidence type="ECO:0000313" key="13">
    <source>
        <dbReference type="Proteomes" id="UP000546213"/>
    </source>
</evidence>
<feature type="transmembrane region" description="Helical" evidence="9">
    <location>
        <begin position="309"/>
        <end position="326"/>
    </location>
</feature>
<dbReference type="Pfam" id="PF00005">
    <property type="entry name" value="ABC_tran"/>
    <property type="match status" value="1"/>
</dbReference>
<dbReference type="InterPro" id="IPR039421">
    <property type="entry name" value="Type_1_exporter"/>
</dbReference>
<dbReference type="InterPro" id="IPR017871">
    <property type="entry name" value="ABC_transporter-like_CS"/>
</dbReference>
<evidence type="ECO:0000259" key="10">
    <source>
        <dbReference type="PROSITE" id="PS50893"/>
    </source>
</evidence>
<dbReference type="InterPro" id="IPR027417">
    <property type="entry name" value="P-loop_NTPase"/>
</dbReference>
<dbReference type="CDD" id="cd18573">
    <property type="entry name" value="ABC_6TM_ABCB10_like"/>
    <property type="match status" value="1"/>
</dbReference>
<dbReference type="GO" id="GO:0005743">
    <property type="term" value="C:mitochondrial inner membrane"/>
    <property type="evidence" value="ECO:0007669"/>
    <property type="project" value="TreeGrafter"/>
</dbReference>